<feature type="transmembrane region" description="Helical" evidence="7">
    <location>
        <begin position="225"/>
        <end position="244"/>
    </location>
</feature>
<dbReference type="Proteomes" id="UP000754883">
    <property type="component" value="Unassembled WGS sequence"/>
</dbReference>
<reference evidence="10" key="1">
    <citation type="submission" date="2019-06" db="EMBL/GenBank/DDBJ databases">
        <authorList>
            <person name="Broberg M."/>
        </authorList>
    </citation>
    <scope>NUCLEOTIDE SEQUENCE [LARGE SCALE GENOMIC DNA]</scope>
</reference>
<comment type="subcellular location">
    <subcellularLocation>
        <location evidence="1">Membrane</location>
        <topology evidence="1">Multi-pass membrane protein</topology>
    </subcellularLocation>
</comment>
<accession>A0A9N9U3Q4</accession>
<keyword evidence="5 7" id="KW-0472">Membrane</keyword>
<reference evidence="9 10" key="2">
    <citation type="submission" date="2021-10" db="EMBL/GenBank/DDBJ databases">
        <authorList>
            <person name="Piombo E."/>
        </authorList>
    </citation>
    <scope>NUCLEOTIDE SEQUENCE [LARGE SCALE GENOMIC DNA]</scope>
</reference>
<evidence type="ECO:0000256" key="7">
    <source>
        <dbReference type="SAM" id="Phobius"/>
    </source>
</evidence>
<feature type="transmembrane region" description="Helical" evidence="7">
    <location>
        <begin position="325"/>
        <end position="343"/>
    </location>
</feature>
<organism evidence="9 10">
    <name type="scientific">Clonostachys byssicola</name>
    <dbReference type="NCBI Taxonomy" id="160290"/>
    <lineage>
        <taxon>Eukaryota</taxon>
        <taxon>Fungi</taxon>
        <taxon>Dikarya</taxon>
        <taxon>Ascomycota</taxon>
        <taxon>Pezizomycotina</taxon>
        <taxon>Sordariomycetes</taxon>
        <taxon>Hypocreomycetidae</taxon>
        <taxon>Hypocreales</taxon>
        <taxon>Bionectriaceae</taxon>
        <taxon>Clonostachys</taxon>
    </lineage>
</organism>
<evidence type="ECO:0000256" key="2">
    <source>
        <dbReference type="ARBA" id="ARBA00022448"/>
    </source>
</evidence>
<protein>
    <recommendedName>
        <fullName evidence="8">Major facilitator superfamily (MFS) profile domain-containing protein</fullName>
    </recommendedName>
</protein>
<dbReference type="PANTHER" id="PTHR43791">
    <property type="entry name" value="PERMEASE-RELATED"/>
    <property type="match status" value="1"/>
</dbReference>
<proteinExistence type="predicted"/>
<comment type="caution">
    <text evidence="9">The sequence shown here is derived from an EMBL/GenBank/DDBJ whole genome shotgun (WGS) entry which is preliminary data.</text>
</comment>
<sequence length="516" mass="57642">MANQQDSKEPDTADVNVEDVAAQTTARLTDDAKFLLEHNLSEEYIQSLLADDGKIKRLVRKVDRFLLPLLAGTYVLQYIDKQALAYSAVFDLFTSTGITGYQYSWLPSIFYLAYVVAEYPWIFLAQRTRMAKVVGGCVLAWGSVLMITAACSDWPGLAACRFFLGFFEAPITTCFMMMVSQWYTRSEQPFRAGIFYCCNGVGSMLGGIFSYAIGQIDNFPVWKAVFLVCGGLTVIWAAVLLIFLPDSIMTAKSFSIEEKALLIGRARLARTGVLDKHIKLYQIKEALLDPQVWLLTLFTLLNEVINGGIANFGKLIIKGLVKDPLLTTALGIPHGAFQVFWILGGTFLASKIKNFRTVVMALYMIPTIIGVSILWKLDREQHRIGVLFGYYIQGSFVASLVLGLQMPAVNLGGYTKRVTASAIVFTAYCVGNIIGPHAFLAEESPFYPTGCTVVLMCAVGQMVLAIILRFFLMWRNKKRDEAQAFSNNQNEESTENDLTDFENNNKIQNPYFRYVI</sequence>
<dbReference type="InterPro" id="IPR020846">
    <property type="entry name" value="MFS_dom"/>
</dbReference>
<feature type="transmembrane region" description="Helical" evidence="7">
    <location>
        <begin position="355"/>
        <end position="375"/>
    </location>
</feature>
<feature type="transmembrane region" description="Helical" evidence="7">
    <location>
        <begin position="292"/>
        <end position="313"/>
    </location>
</feature>
<evidence type="ECO:0000256" key="5">
    <source>
        <dbReference type="ARBA" id="ARBA00023136"/>
    </source>
</evidence>
<feature type="transmembrane region" description="Helical" evidence="7">
    <location>
        <begin position="418"/>
        <end position="440"/>
    </location>
</feature>
<evidence type="ECO:0000256" key="6">
    <source>
        <dbReference type="SAM" id="MobiDB-lite"/>
    </source>
</evidence>
<dbReference type="SUPFAM" id="SSF103473">
    <property type="entry name" value="MFS general substrate transporter"/>
    <property type="match status" value="1"/>
</dbReference>
<dbReference type="InterPro" id="IPR011701">
    <property type="entry name" value="MFS"/>
</dbReference>
<dbReference type="OrthoDB" id="6730379at2759"/>
<evidence type="ECO:0000259" key="8">
    <source>
        <dbReference type="PROSITE" id="PS50850"/>
    </source>
</evidence>
<dbReference type="GO" id="GO:0016020">
    <property type="term" value="C:membrane"/>
    <property type="evidence" value="ECO:0007669"/>
    <property type="project" value="UniProtKB-SubCell"/>
</dbReference>
<evidence type="ECO:0000256" key="3">
    <source>
        <dbReference type="ARBA" id="ARBA00022692"/>
    </source>
</evidence>
<name>A0A9N9U3Q4_9HYPO</name>
<dbReference type="PROSITE" id="PS50850">
    <property type="entry name" value="MFS"/>
    <property type="match status" value="1"/>
</dbReference>
<dbReference type="GO" id="GO:0022857">
    <property type="term" value="F:transmembrane transporter activity"/>
    <property type="evidence" value="ECO:0007669"/>
    <property type="project" value="InterPro"/>
</dbReference>
<dbReference type="EMBL" id="CABFNO020001255">
    <property type="protein sequence ID" value="CAG9975121.1"/>
    <property type="molecule type" value="Genomic_DNA"/>
</dbReference>
<gene>
    <name evidence="9" type="ORF">CBYS24578_00015494</name>
</gene>
<feature type="transmembrane region" description="Helical" evidence="7">
    <location>
        <begin position="192"/>
        <end position="213"/>
    </location>
</feature>
<evidence type="ECO:0000256" key="4">
    <source>
        <dbReference type="ARBA" id="ARBA00022989"/>
    </source>
</evidence>
<feature type="transmembrane region" description="Helical" evidence="7">
    <location>
        <begin position="162"/>
        <end position="180"/>
    </location>
</feature>
<evidence type="ECO:0000313" key="9">
    <source>
        <dbReference type="EMBL" id="CAG9975121.1"/>
    </source>
</evidence>
<feature type="domain" description="Major facilitator superfamily (MFS) profile" evidence="8">
    <location>
        <begin position="66"/>
        <end position="477"/>
    </location>
</feature>
<keyword evidence="3 7" id="KW-0812">Transmembrane</keyword>
<feature type="transmembrane region" description="Helical" evidence="7">
    <location>
        <begin position="131"/>
        <end position="150"/>
    </location>
</feature>
<dbReference type="AlphaFoldDB" id="A0A9N9U3Q4"/>
<keyword evidence="4 7" id="KW-1133">Transmembrane helix</keyword>
<dbReference type="Pfam" id="PF07690">
    <property type="entry name" value="MFS_1"/>
    <property type="match status" value="1"/>
</dbReference>
<feature type="transmembrane region" description="Helical" evidence="7">
    <location>
        <begin position="446"/>
        <end position="472"/>
    </location>
</feature>
<feature type="transmembrane region" description="Helical" evidence="7">
    <location>
        <begin position="105"/>
        <end position="124"/>
    </location>
</feature>
<evidence type="ECO:0000313" key="10">
    <source>
        <dbReference type="Proteomes" id="UP000754883"/>
    </source>
</evidence>
<feature type="transmembrane region" description="Helical" evidence="7">
    <location>
        <begin position="65"/>
        <end position="85"/>
    </location>
</feature>
<feature type="transmembrane region" description="Helical" evidence="7">
    <location>
        <begin position="387"/>
        <end position="406"/>
    </location>
</feature>
<feature type="region of interest" description="Disordered" evidence="6">
    <location>
        <begin position="484"/>
        <end position="504"/>
    </location>
</feature>
<keyword evidence="2" id="KW-0813">Transport</keyword>
<dbReference type="PANTHER" id="PTHR43791:SF81">
    <property type="entry name" value="TRANSPORTER, PUTATIVE (AFU_ORTHOLOGUE AFUA_7G01190)-RELATED"/>
    <property type="match status" value="1"/>
</dbReference>
<evidence type="ECO:0000256" key="1">
    <source>
        <dbReference type="ARBA" id="ARBA00004141"/>
    </source>
</evidence>
<dbReference type="InterPro" id="IPR036259">
    <property type="entry name" value="MFS_trans_sf"/>
</dbReference>
<dbReference type="Gene3D" id="1.20.1250.20">
    <property type="entry name" value="MFS general substrate transporter like domains"/>
    <property type="match status" value="1"/>
</dbReference>
<keyword evidence="10" id="KW-1185">Reference proteome</keyword>